<dbReference type="Proteomes" id="UP000219612">
    <property type="component" value="Unassembled WGS sequence"/>
</dbReference>
<accession>A0A285H076</accession>
<evidence type="ECO:0000313" key="1">
    <source>
        <dbReference type="EMBL" id="SNY28963.1"/>
    </source>
</evidence>
<proteinExistence type="predicted"/>
<reference evidence="1 2" key="1">
    <citation type="submission" date="2017-09" db="EMBL/GenBank/DDBJ databases">
        <authorList>
            <person name="Ehlers B."/>
            <person name="Leendertz F.H."/>
        </authorList>
    </citation>
    <scope>NUCLEOTIDE SEQUENCE [LARGE SCALE GENOMIC DNA]</scope>
    <source>
        <strain evidence="1 2">CGMCC 4.6857</strain>
    </source>
</reference>
<gene>
    <name evidence="1" type="ORF">SAMN05421748_103166</name>
</gene>
<dbReference type="AlphaFoldDB" id="A0A285H076"/>
<evidence type="ECO:0000313" key="2">
    <source>
        <dbReference type="Proteomes" id="UP000219612"/>
    </source>
</evidence>
<dbReference type="RefSeq" id="WP_097319389.1">
    <property type="nucleotide sequence ID" value="NZ_OBDY01000003.1"/>
</dbReference>
<protein>
    <submittedName>
        <fullName evidence="1">Uncharacterized protein</fullName>
    </submittedName>
</protein>
<keyword evidence="2" id="KW-1185">Reference proteome</keyword>
<sequence length="130" mass="13493">MTEPTEDMIVAAIEAGRATILDDEVVAAKACAAAVLAIVDRDHAAEVAKLRADIEIGGRAKALALKQAADVVAAARAVAAELRTLAVDQRAEAAPWLHTSSPLQWAPNRAAEAYERAAGMVEQLVGGEPS</sequence>
<organism evidence="1 2">
    <name type="scientific">Paractinoplanes atraurantiacus</name>
    <dbReference type="NCBI Taxonomy" id="1036182"/>
    <lineage>
        <taxon>Bacteria</taxon>
        <taxon>Bacillati</taxon>
        <taxon>Actinomycetota</taxon>
        <taxon>Actinomycetes</taxon>
        <taxon>Micromonosporales</taxon>
        <taxon>Micromonosporaceae</taxon>
        <taxon>Paractinoplanes</taxon>
    </lineage>
</organism>
<dbReference type="EMBL" id="OBDY01000003">
    <property type="protein sequence ID" value="SNY28963.1"/>
    <property type="molecule type" value="Genomic_DNA"/>
</dbReference>
<name>A0A285H076_9ACTN</name>